<dbReference type="Gene3D" id="1.10.10.10">
    <property type="entry name" value="Winged helix-like DNA-binding domain superfamily/Winged helix DNA-binding domain"/>
    <property type="match status" value="1"/>
</dbReference>
<reference evidence="3" key="1">
    <citation type="submission" date="2020-05" db="EMBL/GenBank/DDBJ databases">
        <authorList>
            <person name="Chiriac C."/>
            <person name="Salcher M."/>
            <person name="Ghai R."/>
            <person name="Kavagutti S V."/>
        </authorList>
    </citation>
    <scope>NUCLEOTIDE SEQUENCE</scope>
</reference>
<proteinExistence type="predicted"/>
<dbReference type="SMART" id="SM00421">
    <property type="entry name" value="HTH_LUXR"/>
    <property type="match status" value="1"/>
</dbReference>
<dbReference type="SUPFAM" id="SSF46894">
    <property type="entry name" value="C-terminal effector domain of the bipartite response regulators"/>
    <property type="match status" value="1"/>
</dbReference>
<keyword evidence="1" id="KW-0238">DNA-binding</keyword>
<evidence type="ECO:0000313" key="4">
    <source>
        <dbReference type="EMBL" id="CAB4842933.1"/>
    </source>
</evidence>
<dbReference type="InterPro" id="IPR039420">
    <property type="entry name" value="WalR-like"/>
</dbReference>
<dbReference type="PROSITE" id="PS50110">
    <property type="entry name" value="RESPONSE_REGULATORY"/>
    <property type="match status" value="1"/>
</dbReference>
<feature type="domain" description="Response regulatory" evidence="2">
    <location>
        <begin position="3"/>
        <end position="119"/>
    </location>
</feature>
<dbReference type="Gene3D" id="3.40.50.2300">
    <property type="match status" value="1"/>
</dbReference>
<evidence type="ECO:0000256" key="1">
    <source>
        <dbReference type="ARBA" id="ARBA00023125"/>
    </source>
</evidence>
<dbReference type="SUPFAM" id="SSF52172">
    <property type="entry name" value="CheY-like"/>
    <property type="match status" value="1"/>
</dbReference>
<sequence>MPSFILLEDHPLVLESLLAQLSLRYANLKIVYKGSDVLAAVAAHRETSATIAIVDLDLGDGRSPADVISLLTALEIPVLVVSALAEPSTVQAVMIAGADGFVSKRAKTSELLDAVESILRGDSFVSPELAGALLARRSQNISLSEQEQRALVLYASGLKLDAVARRMDIAPSTAKSYIDRVREKYRDAGLEARTKTGLYKAARDSGLIS</sequence>
<name>A0A6J6NAS2_9ZZZZ</name>
<dbReference type="AlphaFoldDB" id="A0A6J6NAS2"/>
<dbReference type="InterPro" id="IPR011006">
    <property type="entry name" value="CheY-like_superfamily"/>
</dbReference>
<organism evidence="3">
    <name type="scientific">freshwater metagenome</name>
    <dbReference type="NCBI Taxonomy" id="449393"/>
    <lineage>
        <taxon>unclassified sequences</taxon>
        <taxon>metagenomes</taxon>
        <taxon>ecological metagenomes</taxon>
    </lineage>
</organism>
<dbReference type="PANTHER" id="PTHR43214">
    <property type="entry name" value="TWO-COMPONENT RESPONSE REGULATOR"/>
    <property type="match status" value="1"/>
</dbReference>
<dbReference type="InterPro" id="IPR036388">
    <property type="entry name" value="WH-like_DNA-bd_sf"/>
</dbReference>
<dbReference type="GO" id="GO:0016987">
    <property type="term" value="F:sigma factor activity"/>
    <property type="evidence" value="ECO:0007669"/>
    <property type="project" value="InterPro"/>
</dbReference>
<dbReference type="SMART" id="SM00448">
    <property type="entry name" value="REC"/>
    <property type="match status" value="1"/>
</dbReference>
<accession>A0A6J6NAS2</accession>
<dbReference type="InterPro" id="IPR013249">
    <property type="entry name" value="RNA_pol_sigma70_r4_t2"/>
</dbReference>
<dbReference type="InterPro" id="IPR016032">
    <property type="entry name" value="Sig_transdc_resp-reg_C-effctor"/>
</dbReference>
<dbReference type="InterPro" id="IPR001789">
    <property type="entry name" value="Sig_transdc_resp-reg_receiver"/>
</dbReference>
<dbReference type="GO" id="GO:0006352">
    <property type="term" value="P:DNA-templated transcription initiation"/>
    <property type="evidence" value="ECO:0007669"/>
    <property type="project" value="InterPro"/>
</dbReference>
<dbReference type="GO" id="GO:0000160">
    <property type="term" value="P:phosphorelay signal transduction system"/>
    <property type="evidence" value="ECO:0007669"/>
    <property type="project" value="InterPro"/>
</dbReference>
<dbReference type="Pfam" id="PF08281">
    <property type="entry name" value="Sigma70_r4_2"/>
    <property type="match status" value="1"/>
</dbReference>
<dbReference type="InterPro" id="IPR000792">
    <property type="entry name" value="Tscrpt_reg_LuxR_C"/>
</dbReference>
<protein>
    <submittedName>
        <fullName evidence="3">Unannotated protein</fullName>
    </submittedName>
</protein>
<dbReference type="GO" id="GO:0003677">
    <property type="term" value="F:DNA binding"/>
    <property type="evidence" value="ECO:0007669"/>
    <property type="project" value="UniProtKB-KW"/>
</dbReference>
<dbReference type="Pfam" id="PF00072">
    <property type="entry name" value="Response_reg"/>
    <property type="match status" value="1"/>
</dbReference>
<dbReference type="EMBL" id="CAEZXN010000001">
    <property type="protein sequence ID" value="CAB4683259.1"/>
    <property type="molecule type" value="Genomic_DNA"/>
</dbReference>
<gene>
    <name evidence="3" type="ORF">UFOPK2423_00090</name>
    <name evidence="4" type="ORF">UFOPK3266_00762</name>
</gene>
<evidence type="ECO:0000313" key="3">
    <source>
        <dbReference type="EMBL" id="CAB4683259.1"/>
    </source>
</evidence>
<evidence type="ECO:0000259" key="2">
    <source>
        <dbReference type="PROSITE" id="PS50110"/>
    </source>
</evidence>
<dbReference type="EMBL" id="CAFBAA010000015">
    <property type="protein sequence ID" value="CAB4842933.1"/>
    <property type="molecule type" value="Genomic_DNA"/>
</dbReference>